<accession>A0ABQ6I276</accession>
<evidence type="ECO:0000259" key="1">
    <source>
        <dbReference type="Pfam" id="PF08031"/>
    </source>
</evidence>
<protein>
    <recommendedName>
        <fullName evidence="1">Berberine/berberine-like domain-containing protein</fullName>
    </recommendedName>
</protein>
<sequence>MGGAIARVPGDATAFAHRDQAVMATVGALSPEGSGADAGRDWVARTAGALRLGGAAYVNFVAEPGAGDPYPPDTLRRLRAVKRQVDPANLFRSNLNVVPADEPVPARA</sequence>
<comment type="caution">
    <text evidence="2">The sequence shown here is derived from an EMBL/GenBank/DDBJ whole genome shotgun (WGS) entry which is preliminary data.</text>
</comment>
<dbReference type="Gene3D" id="3.40.462.20">
    <property type="match status" value="1"/>
</dbReference>
<dbReference type="InterPro" id="IPR016169">
    <property type="entry name" value="FAD-bd_PCMH_sub2"/>
</dbReference>
<name>A0ABQ6I276_9MICO</name>
<dbReference type="Pfam" id="PF08031">
    <property type="entry name" value="BBE"/>
    <property type="match status" value="1"/>
</dbReference>
<evidence type="ECO:0000313" key="3">
    <source>
        <dbReference type="Proteomes" id="UP001157091"/>
    </source>
</evidence>
<organism evidence="2 3">
    <name type="scientific">Luteimicrobium album</name>
    <dbReference type="NCBI Taxonomy" id="1054550"/>
    <lineage>
        <taxon>Bacteria</taxon>
        <taxon>Bacillati</taxon>
        <taxon>Actinomycetota</taxon>
        <taxon>Actinomycetes</taxon>
        <taxon>Micrococcales</taxon>
        <taxon>Luteimicrobium</taxon>
    </lineage>
</organism>
<keyword evidence="3" id="KW-1185">Reference proteome</keyword>
<dbReference type="Proteomes" id="UP001157091">
    <property type="component" value="Unassembled WGS sequence"/>
</dbReference>
<dbReference type="Gene3D" id="3.30.465.10">
    <property type="match status" value="1"/>
</dbReference>
<dbReference type="InterPro" id="IPR012951">
    <property type="entry name" value="BBE"/>
</dbReference>
<reference evidence="3" key="1">
    <citation type="journal article" date="2019" name="Int. J. Syst. Evol. Microbiol.">
        <title>The Global Catalogue of Microorganisms (GCM) 10K type strain sequencing project: providing services to taxonomists for standard genome sequencing and annotation.</title>
        <authorList>
            <consortium name="The Broad Institute Genomics Platform"/>
            <consortium name="The Broad Institute Genome Sequencing Center for Infectious Disease"/>
            <person name="Wu L."/>
            <person name="Ma J."/>
        </authorList>
    </citation>
    <scope>NUCLEOTIDE SEQUENCE [LARGE SCALE GENOMIC DNA]</scope>
    <source>
        <strain evidence="3">NBRC 106348</strain>
    </source>
</reference>
<gene>
    <name evidence="2" type="ORF">GCM10025864_24760</name>
</gene>
<evidence type="ECO:0000313" key="2">
    <source>
        <dbReference type="EMBL" id="GMA24717.1"/>
    </source>
</evidence>
<feature type="domain" description="Berberine/berberine-like" evidence="1">
    <location>
        <begin position="56"/>
        <end position="97"/>
    </location>
</feature>
<dbReference type="EMBL" id="BSUK01000001">
    <property type="protein sequence ID" value="GMA24717.1"/>
    <property type="molecule type" value="Genomic_DNA"/>
</dbReference>
<proteinExistence type="predicted"/>